<dbReference type="Gene3D" id="6.10.30.10">
    <property type="match status" value="1"/>
</dbReference>
<proteinExistence type="predicted"/>
<reference evidence="3" key="1">
    <citation type="journal article" date="2020" name="bioRxiv">
        <title>A rank-normalized archaeal taxonomy based on genome phylogeny resolves widespread incomplete and uneven classifications.</title>
        <authorList>
            <person name="Rinke C."/>
            <person name="Chuvochina M."/>
            <person name="Mussig A.J."/>
            <person name="Chaumeil P.-A."/>
            <person name="Waite D.W."/>
            <person name="Whitman W.B."/>
            <person name="Parks D.H."/>
            <person name="Hugenholtz P."/>
        </authorList>
    </citation>
    <scope>NUCLEOTIDE SEQUENCE</scope>
    <source>
        <strain evidence="3">UBA12518</strain>
    </source>
</reference>
<dbReference type="InterPro" id="IPR012340">
    <property type="entry name" value="NA-bd_OB-fold"/>
</dbReference>
<dbReference type="Pfam" id="PF12172">
    <property type="entry name" value="zf-ChsH2"/>
    <property type="match status" value="1"/>
</dbReference>
<dbReference type="PANTHER" id="PTHR34075:SF5">
    <property type="entry name" value="BLR3430 PROTEIN"/>
    <property type="match status" value="1"/>
</dbReference>
<accession>A0A832VNG4</accession>
<dbReference type="InterPro" id="IPR002878">
    <property type="entry name" value="ChsH2_C"/>
</dbReference>
<dbReference type="PANTHER" id="PTHR34075">
    <property type="entry name" value="BLR3430 PROTEIN"/>
    <property type="match status" value="1"/>
</dbReference>
<evidence type="ECO:0000259" key="2">
    <source>
        <dbReference type="Pfam" id="PF12172"/>
    </source>
</evidence>
<name>A0A832VNG4_9EURY</name>
<sequence>MGIARFWREIPSRYSLSGTRCTVCGEYFFPPRSVCPNCRRSGNVEPYTFRGEGEVVTYTVIHTAARGFERHAPYVLAIVKLDEGARVTAHVVCPPEEVHIGMRVKAAFRRLGEDNEKGLIYYGTKFVPA</sequence>
<dbReference type="Pfam" id="PF01796">
    <property type="entry name" value="OB_ChsH2_C"/>
    <property type="match status" value="1"/>
</dbReference>
<dbReference type="InterPro" id="IPR022002">
    <property type="entry name" value="ChsH2_Znr"/>
</dbReference>
<organism evidence="3 4">
    <name type="scientific">Methermicoccus shengliensis</name>
    <dbReference type="NCBI Taxonomy" id="660064"/>
    <lineage>
        <taxon>Archaea</taxon>
        <taxon>Methanobacteriati</taxon>
        <taxon>Methanobacteriota</taxon>
        <taxon>Stenosarchaea group</taxon>
        <taxon>Methanomicrobia</taxon>
        <taxon>Methanosarcinales</taxon>
        <taxon>Methermicoccaceae</taxon>
        <taxon>Methermicoccus</taxon>
    </lineage>
</organism>
<evidence type="ECO:0000313" key="4">
    <source>
        <dbReference type="Proteomes" id="UP000600363"/>
    </source>
</evidence>
<dbReference type="SUPFAM" id="SSF50249">
    <property type="entry name" value="Nucleic acid-binding proteins"/>
    <property type="match status" value="1"/>
</dbReference>
<feature type="domain" description="ChsH2 rubredoxin-like zinc ribbon" evidence="2">
    <location>
        <begin position="9"/>
        <end position="45"/>
    </location>
</feature>
<dbReference type="InterPro" id="IPR052513">
    <property type="entry name" value="Thioester_dehydratase-like"/>
</dbReference>
<dbReference type="AlphaFoldDB" id="A0A832VNG4"/>
<comment type="caution">
    <text evidence="3">The sequence shown here is derived from an EMBL/GenBank/DDBJ whole genome shotgun (WGS) entry which is preliminary data.</text>
</comment>
<evidence type="ECO:0000313" key="3">
    <source>
        <dbReference type="EMBL" id="HIH70291.1"/>
    </source>
</evidence>
<gene>
    <name evidence="3" type="ORF">HA299_06755</name>
</gene>
<dbReference type="EMBL" id="DUIH01000021">
    <property type="protein sequence ID" value="HIH70291.1"/>
    <property type="molecule type" value="Genomic_DNA"/>
</dbReference>
<protein>
    <submittedName>
        <fullName evidence="3">Zn-ribbon domain-containing OB-fold protein</fullName>
    </submittedName>
</protein>
<dbReference type="RefSeq" id="WP_042684586.1">
    <property type="nucleotide sequence ID" value="NZ_DUIH01000021.1"/>
</dbReference>
<dbReference type="Proteomes" id="UP000600363">
    <property type="component" value="Unassembled WGS sequence"/>
</dbReference>
<evidence type="ECO:0000259" key="1">
    <source>
        <dbReference type="Pfam" id="PF01796"/>
    </source>
</evidence>
<feature type="domain" description="ChsH2 C-terminal OB-fold" evidence="1">
    <location>
        <begin position="50"/>
        <end position="109"/>
    </location>
</feature>